<organism evidence="2 3">
    <name type="scientific">Lonchura striata</name>
    <name type="common">white-rumped munia</name>
    <dbReference type="NCBI Taxonomy" id="40157"/>
    <lineage>
        <taxon>Eukaryota</taxon>
        <taxon>Metazoa</taxon>
        <taxon>Chordata</taxon>
        <taxon>Craniata</taxon>
        <taxon>Vertebrata</taxon>
        <taxon>Euteleostomi</taxon>
        <taxon>Archelosauria</taxon>
        <taxon>Archosauria</taxon>
        <taxon>Dinosauria</taxon>
        <taxon>Saurischia</taxon>
        <taxon>Theropoda</taxon>
        <taxon>Coelurosauria</taxon>
        <taxon>Aves</taxon>
        <taxon>Neognathae</taxon>
        <taxon>Neoaves</taxon>
        <taxon>Telluraves</taxon>
        <taxon>Australaves</taxon>
        <taxon>Passeriformes</taxon>
        <taxon>Passeroidea</taxon>
        <taxon>Estrildidae</taxon>
        <taxon>Estrildinae</taxon>
        <taxon>Lonchura</taxon>
    </lineage>
</organism>
<keyword evidence="3" id="KW-1185">Reference proteome</keyword>
<reference evidence="2 3" key="1">
    <citation type="submission" date="2017-05" db="EMBL/GenBank/DDBJ databases">
        <title>Genome of assembly of the Bengalese finch, Lonchura striata domestica.</title>
        <authorList>
            <person name="Colquitt B.M."/>
            <person name="Brainard M.S."/>
        </authorList>
    </citation>
    <scope>NUCLEOTIDE SEQUENCE [LARGE SCALE GENOMIC DNA]</scope>
    <source>
        <strain evidence="2">White83orange57</strain>
    </source>
</reference>
<sequence>MVVPAGLWGVLSPHARGDPGLCPAGIPAAPGQSQRLLQTLQGEAAAGPRGGHAVHRAASTGTATC</sequence>
<comment type="caution">
    <text evidence="2">The sequence shown here is derived from an EMBL/GenBank/DDBJ whole genome shotgun (WGS) entry which is preliminary data.</text>
</comment>
<proteinExistence type="predicted"/>
<gene>
    <name evidence="2" type="ORF">RLOC_00002926</name>
</gene>
<evidence type="ECO:0000313" key="3">
    <source>
        <dbReference type="Proteomes" id="UP000197619"/>
    </source>
</evidence>
<dbReference type="EMBL" id="MUZQ01001686">
    <property type="protein sequence ID" value="OWK49389.1"/>
    <property type="molecule type" value="Genomic_DNA"/>
</dbReference>
<name>A0A218U6P1_9PASE</name>
<evidence type="ECO:0000256" key="1">
    <source>
        <dbReference type="SAM" id="MobiDB-lite"/>
    </source>
</evidence>
<feature type="region of interest" description="Disordered" evidence="1">
    <location>
        <begin position="43"/>
        <end position="65"/>
    </location>
</feature>
<evidence type="ECO:0000313" key="2">
    <source>
        <dbReference type="EMBL" id="OWK49389.1"/>
    </source>
</evidence>
<protein>
    <submittedName>
        <fullName evidence="2">Uncharacterized protein</fullName>
    </submittedName>
</protein>
<dbReference type="Proteomes" id="UP000197619">
    <property type="component" value="Unassembled WGS sequence"/>
</dbReference>
<accession>A0A218U6P1</accession>
<dbReference type="AlphaFoldDB" id="A0A218U6P1"/>